<feature type="domain" description="CPAF-like PDZ" evidence="3">
    <location>
        <begin position="142"/>
        <end position="261"/>
    </location>
</feature>
<dbReference type="OrthoDB" id="27214at2759"/>
<accession>A0A8H4RTI0</accession>
<evidence type="ECO:0000259" key="3">
    <source>
        <dbReference type="Pfam" id="PF23658"/>
    </source>
</evidence>
<evidence type="ECO:0000313" key="5">
    <source>
        <dbReference type="Proteomes" id="UP000566819"/>
    </source>
</evidence>
<dbReference type="PANTHER" id="PTHR37049">
    <property type="entry name" value="PEPTIDASE S41 FAMILY PROTEIN"/>
    <property type="match status" value="1"/>
</dbReference>
<proteinExistence type="predicted"/>
<dbReference type="InterPro" id="IPR005151">
    <property type="entry name" value="Tail-specific_protease"/>
</dbReference>
<evidence type="ECO:0008006" key="6">
    <source>
        <dbReference type="Google" id="ProtNLM"/>
    </source>
</evidence>
<sequence length="886" mass="94890">MWWLKLCLLISSTSLCLAFPASPTSTACGSIVNNPNTTTFNASFVYECLTSVPFNPAVALGFLDYYNDTLQFQSTLTYLKNPPSSYQQPGVDLLGGLATLKNGVEEGIFPNQYEFEAALQTLLYAAHDGHVTLNAGILAAFSFSSPQDVVSLSLDGIQVPEVYLVKDLADSNFTKAYQPSPITSINGVDVVTYLTTFAGKNSIGMVEPHADWNQLMRSAAQDIQGYSNTFRLATFYPGDTITFTLGNGTNLTDNFQATYYDPGDTGPLETGGDFYNYFVLGLLPASYDPDLVDNNLVNITALELSNDDTTTTFLTSASAAATAAPTAAPTTVASSVPTCESWSNVAYPACANVSEEDLGTFGGGFVSGYFLSGTNIAVLSIPSFEGSDAESFDSAIMDFITKSQQANMEKVVIDVQSNLGGEALLATDAFKRFFPNINPFQGSRLRAHPAADVMGTAITEYFQLFNSTSSTYEDLITDEWVATTKINADTNQLFTSWSEEFGPHSFDGDNFTATQRYNLTNTLFDSVAVDDTNDNFTVFGYGSNSASANAVPAYAADDIIILTDAICDSSCTLFVEMMHHEAGVRVVVAGGRPVPGPMQGASGSRGARGYTTYELDTDIEYAQEILQYNGSANPFFLPNRTTELNVDVTYANINLRDQVRENETTPLQFAYEAADCRIFYTASTFYNYTALWQYAAEAIWTTPSLCVNGSTGFASSAGAKSNLTGPSPSSDAGTITANDILGHLNTSDTSQIPFLTHNDTSIEDTIPAKAVLPLKCESNSDCITLKKFNHVCAKVTLCDANGNPEGQSLRCLPACTPSPLINSGCKGNERCVLNVETCPTKGHCAQQNPNSNSPTFSSTNTPPQGVCDLVCVSGLITVKKSGVAPS</sequence>
<keyword evidence="1" id="KW-0732">Signal</keyword>
<reference evidence="4 5" key="1">
    <citation type="submission" date="2020-03" db="EMBL/GenBank/DDBJ databases">
        <title>Draft Genome Sequence of Cudoniella acicularis.</title>
        <authorList>
            <person name="Buettner E."/>
            <person name="Kellner H."/>
        </authorList>
    </citation>
    <scope>NUCLEOTIDE SEQUENCE [LARGE SCALE GENOMIC DNA]</scope>
    <source>
        <strain evidence="4 5">DSM 108380</strain>
    </source>
</reference>
<keyword evidence="5" id="KW-1185">Reference proteome</keyword>
<feature type="domain" description="Tail specific protease" evidence="2">
    <location>
        <begin position="375"/>
        <end position="436"/>
    </location>
</feature>
<dbReference type="PROSITE" id="PS51257">
    <property type="entry name" value="PROKAR_LIPOPROTEIN"/>
    <property type="match status" value="1"/>
</dbReference>
<evidence type="ECO:0000313" key="4">
    <source>
        <dbReference type="EMBL" id="KAF4635118.1"/>
    </source>
</evidence>
<feature type="chain" id="PRO_5034899719" description="Tail specific protease domain-containing protein" evidence="1">
    <location>
        <begin position="19"/>
        <end position="886"/>
    </location>
</feature>
<dbReference type="InterPro" id="IPR029045">
    <property type="entry name" value="ClpP/crotonase-like_dom_sf"/>
</dbReference>
<dbReference type="Proteomes" id="UP000566819">
    <property type="component" value="Unassembled WGS sequence"/>
</dbReference>
<dbReference type="EMBL" id="JAAMPI010000140">
    <property type="protein sequence ID" value="KAF4635118.1"/>
    <property type="molecule type" value="Genomic_DNA"/>
</dbReference>
<dbReference type="SUPFAM" id="SSF52096">
    <property type="entry name" value="ClpP/crotonase"/>
    <property type="match status" value="1"/>
</dbReference>
<comment type="caution">
    <text evidence="4">The sequence shown here is derived from an EMBL/GenBank/DDBJ whole genome shotgun (WGS) entry which is preliminary data.</text>
</comment>
<dbReference type="AlphaFoldDB" id="A0A8H4RTI0"/>
<feature type="signal peptide" evidence="1">
    <location>
        <begin position="1"/>
        <end position="18"/>
    </location>
</feature>
<organism evidence="4 5">
    <name type="scientific">Cudoniella acicularis</name>
    <dbReference type="NCBI Taxonomy" id="354080"/>
    <lineage>
        <taxon>Eukaryota</taxon>
        <taxon>Fungi</taxon>
        <taxon>Dikarya</taxon>
        <taxon>Ascomycota</taxon>
        <taxon>Pezizomycotina</taxon>
        <taxon>Leotiomycetes</taxon>
        <taxon>Helotiales</taxon>
        <taxon>Tricladiaceae</taxon>
        <taxon>Cudoniella</taxon>
    </lineage>
</organism>
<dbReference type="GO" id="GO:0008236">
    <property type="term" value="F:serine-type peptidase activity"/>
    <property type="evidence" value="ECO:0007669"/>
    <property type="project" value="InterPro"/>
</dbReference>
<dbReference type="PANTHER" id="PTHR37049:SF5">
    <property type="entry name" value="TAIL SPECIFIC PROTEASE DOMAIN-CONTAINING PROTEIN"/>
    <property type="match status" value="1"/>
</dbReference>
<dbReference type="Gene3D" id="3.90.226.10">
    <property type="entry name" value="2-enoyl-CoA Hydratase, Chain A, domain 1"/>
    <property type="match status" value="1"/>
</dbReference>
<dbReference type="GO" id="GO:0006508">
    <property type="term" value="P:proteolysis"/>
    <property type="evidence" value="ECO:0007669"/>
    <property type="project" value="InterPro"/>
</dbReference>
<dbReference type="Pfam" id="PF23658">
    <property type="entry name" value="PDZ_CPAF_rel"/>
    <property type="match status" value="1"/>
</dbReference>
<dbReference type="InterPro" id="IPR052766">
    <property type="entry name" value="S41A_metabolite_peptidase"/>
</dbReference>
<evidence type="ECO:0000256" key="1">
    <source>
        <dbReference type="SAM" id="SignalP"/>
    </source>
</evidence>
<dbReference type="Pfam" id="PF03572">
    <property type="entry name" value="Peptidase_S41"/>
    <property type="match status" value="1"/>
</dbReference>
<evidence type="ECO:0000259" key="2">
    <source>
        <dbReference type="Pfam" id="PF03572"/>
    </source>
</evidence>
<dbReference type="InterPro" id="IPR056186">
    <property type="entry name" value="PDZ_CPAF-rel"/>
</dbReference>
<gene>
    <name evidence="4" type="ORF">G7Y89_g2987</name>
</gene>
<protein>
    <recommendedName>
        <fullName evidence="6">Tail specific protease domain-containing protein</fullName>
    </recommendedName>
</protein>
<name>A0A8H4RTI0_9HELO</name>